<keyword evidence="3" id="KW-1185">Reference proteome</keyword>
<dbReference type="InParanoid" id="A0A158NXE1"/>
<proteinExistence type="predicted"/>
<accession>A0A158NXE1</accession>
<keyword evidence="1" id="KW-0812">Transmembrane</keyword>
<dbReference type="EnsemblMetazoa" id="XM_012206809.1">
    <property type="protein sequence ID" value="XP_012062199.1"/>
    <property type="gene ID" value="LOC105625482"/>
</dbReference>
<keyword evidence="1" id="KW-0472">Membrane</keyword>
<dbReference type="OrthoDB" id="207378at2759"/>
<feature type="transmembrane region" description="Helical" evidence="1">
    <location>
        <begin position="65"/>
        <end position="83"/>
    </location>
</feature>
<keyword evidence="1" id="KW-1133">Transmembrane helix</keyword>
<dbReference type="InterPro" id="IPR052728">
    <property type="entry name" value="O2_lipid_transport_reg"/>
</dbReference>
<dbReference type="STRING" id="12957.A0A158NXE1"/>
<dbReference type="PANTHER" id="PTHR11161">
    <property type="entry name" value="O-ACYLTRANSFERASE"/>
    <property type="match status" value="1"/>
</dbReference>
<protein>
    <recommendedName>
        <fullName evidence="4">Acyltransferase 3 domain-containing protein</fullName>
    </recommendedName>
</protein>
<feature type="transmembrane region" description="Helical" evidence="1">
    <location>
        <begin position="5"/>
        <end position="22"/>
    </location>
</feature>
<dbReference type="OMA" id="SAYLIHM"/>
<dbReference type="KEGG" id="acep:105625482"/>
<sequence>NIVILCWTLAAACNILVLFGLYKRQISVLSTAIYVALSRTVWAIGIAWIVIVCCTEHGDIVKKLLAYKIWIPLSRLTYCAYLVNPFIIHSISLHSETPVHFEWLSTSATIIGYLVISYFCAYILSLM</sequence>
<reference evidence="3" key="1">
    <citation type="journal article" date="2011" name="PLoS Genet.">
        <title>The genome sequence of the leaf-cutter ant Atta cephalotes reveals insights into its obligate symbiotic lifestyle.</title>
        <authorList>
            <person name="Suen G."/>
            <person name="Teiling C."/>
            <person name="Li L."/>
            <person name="Holt C."/>
            <person name="Abouheif E."/>
            <person name="Bornberg-Bauer E."/>
            <person name="Bouffard P."/>
            <person name="Caldera E.J."/>
            <person name="Cash E."/>
            <person name="Cavanaugh A."/>
            <person name="Denas O."/>
            <person name="Elhaik E."/>
            <person name="Fave M.J."/>
            <person name="Gadau J."/>
            <person name="Gibson J.D."/>
            <person name="Graur D."/>
            <person name="Grubbs K.J."/>
            <person name="Hagen D.E."/>
            <person name="Harkins T.T."/>
            <person name="Helmkampf M."/>
            <person name="Hu H."/>
            <person name="Johnson B.R."/>
            <person name="Kim J."/>
            <person name="Marsh S.E."/>
            <person name="Moeller J.A."/>
            <person name="Munoz-Torres M.C."/>
            <person name="Murphy M.C."/>
            <person name="Naughton M.C."/>
            <person name="Nigam S."/>
            <person name="Overson R."/>
            <person name="Rajakumar R."/>
            <person name="Reese J.T."/>
            <person name="Scott J.J."/>
            <person name="Smith C.R."/>
            <person name="Tao S."/>
            <person name="Tsutsui N.D."/>
            <person name="Viljakainen L."/>
            <person name="Wissler L."/>
            <person name="Yandell M.D."/>
            <person name="Zimmer F."/>
            <person name="Taylor J."/>
            <person name="Slater S.C."/>
            <person name="Clifton S.W."/>
            <person name="Warren W.C."/>
            <person name="Elsik C.G."/>
            <person name="Smith C.D."/>
            <person name="Weinstock G.M."/>
            <person name="Gerardo N.M."/>
            <person name="Currie C.R."/>
        </authorList>
    </citation>
    <scope>NUCLEOTIDE SEQUENCE [LARGE SCALE GENOMIC DNA]</scope>
</reference>
<feature type="transmembrane region" description="Helical" evidence="1">
    <location>
        <begin position="28"/>
        <end position="53"/>
    </location>
</feature>
<evidence type="ECO:0000256" key="1">
    <source>
        <dbReference type="SAM" id="Phobius"/>
    </source>
</evidence>
<dbReference type="PANTHER" id="PTHR11161:SF72">
    <property type="entry name" value="FI21449P1"/>
    <property type="match status" value="1"/>
</dbReference>
<evidence type="ECO:0000313" key="3">
    <source>
        <dbReference type="Proteomes" id="UP000005205"/>
    </source>
</evidence>
<feature type="transmembrane region" description="Helical" evidence="1">
    <location>
        <begin position="103"/>
        <end position="124"/>
    </location>
</feature>
<dbReference type="AlphaFoldDB" id="A0A158NXE1"/>
<dbReference type="EMBL" id="ADTU01029861">
    <property type="status" value="NOT_ANNOTATED_CDS"/>
    <property type="molecule type" value="Genomic_DNA"/>
</dbReference>
<gene>
    <name evidence="2" type="primary">105625482</name>
</gene>
<evidence type="ECO:0000313" key="2">
    <source>
        <dbReference type="EnsemblMetazoa" id="XP_012062199.1"/>
    </source>
</evidence>
<dbReference type="eggNOG" id="KOG3700">
    <property type="taxonomic scope" value="Eukaryota"/>
</dbReference>
<evidence type="ECO:0008006" key="4">
    <source>
        <dbReference type="Google" id="ProtNLM"/>
    </source>
</evidence>
<organism evidence="2 3">
    <name type="scientific">Atta cephalotes</name>
    <name type="common">Leafcutter ant</name>
    <dbReference type="NCBI Taxonomy" id="12957"/>
    <lineage>
        <taxon>Eukaryota</taxon>
        <taxon>Metazoa</taxon>
        <taxon>Ecdysozoa</taxon>
        <taxon>Arthropoda</taxon>
        <taxon>Hexapoda</taxon>
        <taxon>Insecta</taxon>
        <taxon>Pterygota</taxon>
        <taxon>Neoptera</taxon>
        <taxon>Endopterygota</taxon>
        <taxon>Hymenoptera</taxon>
        <taxon>Apocrita</taxon>
        <taxon>Aculeata</taxon>
        <taxon>Formicoidea</taxon>
        <taxon>Formicidae</taxon>
        <taxon>Myrmicinae</taxon>
        <taxon>Atta</taxon>
    </lineage>
</organism>
<name>A0A158NXE1_ATTCE</name>
<reference evidence="2" key="2">
    <citation type="submission" date="2016-04" db="UniProtKB">
        <authorList>
            <consortium name="EnsemblMetazoa"/>
        </authorList>
    </citation>
    <scope>IDENTIFICATION</scope>
</reference>
<dbReference type="Proteomes" id="UP000005205">
    <property type="component" value="Unassembled WGS sequence"/>
</dbReference>